<evidence type="ECO:0000256" key="1">
    <source>
        <dbReference type="SAM" id="MobiDB-lite"/>
    </source>
</evidence>
<evidence type="ECO:0000313" key="2">
    <source>
        <dbReference type="EMBL" id="KAL0392911.1"/>
    </source>
</evidence>
<comment type="caution">
    <text evidence="2">The sequence shown here is derived from an EMBL/GenBank/DDBJ whole genome shotgun (WGS) entry which is preliminary data.</text>
</comment>
<organism evidence="2">
    <name type="scientific">Sesamum radiatum</name>
    <name type="common">Black benniseed</name>
    <dbReference type="NCBI Taxonomy" id="300843"/>
    <lineage>
        <taxon>Eukaryota</taxon>
        <taxon>Viridiplantae</taxon>
        <taxon>Streptophyta</taxon>
        <taxon>Embryophyta</taxon>
        <taxon>Tracheophyta</taxon>
        <taxon>Spermatophyta</taxon>
        <taxon>Magnoliopsida</taxon>
        <taxon>eudicotyledons</taxon>
        <taxon>Gunneridae</taxon>
        <taxon>Pentapetalae</taxon>
        <taxon>asterids</taxon>
        <taxon>lamiids</taxon>
        <taxon>Lamiales</taxon>
        <taxon>Pedaliaceae</taxon>
        <taxon>Sesamum</taxon>
    </lineage>
</organism>
<dbReference type="AlphaFoldDB" id="A0AAW2SMH8"/>
<name>A0AAW2SMH8_SESRA</name>
<reference evidence="2" key="2">
    <citation type="journal article" date="2024" name="Plant">
        <title>Genomic evolution and insights into agronomic trait innovations of Sesamum species.</title>
        <authorList>
            <person name="Miao H."/>
            <person name="Wang L."/>
            <person name="Qu L."/>
            <person name="Liu H."/>
            <person name="Sun Y."/>
            <person name="Le M."/>
            <person name="Wang Q."/>
            <person name="Wei S."/>
            <person name="Zheng Y."/>
            <person name="Lin W."/>
            <person name="Duan Y."/>
            <person name="Cao H."/>
            <person name="Xiong S."/>
            <person name="Wang X."/>
            <person name="Wei L."/>
            <person name="Li C."/>
            <person name="Ma Q."/>
            <person name="Ju M."/>
            <person name="Zhao R."/>
            <person name="Li G."/>
            <person name="Mu C."/>
            <person name="Tian Q."/>
            <person name="Mei H."/>
            <person name="Zhang T."/>
            <person name="Gao T."/>
            <person name="Zhang H."/>
        </authorList>
    </citation>
    <scope>NUCLEOTIDE SEQUENCE</scope>
    <source>
        <strain evidence="2">G02</strain>
    </source>
</reference>
<feature type="compositionally biased region" description="Basic and acidic residues" evidence="1">
    <location>
        <begin position="1"/>
        <end position="37"/>
    </location>
</feature>
<sequence>MEDIQAAKKESRGEERKDTKEGAPYKKLWTDSRDRKPPFPRGNAMDTPSTMPIT</sequence>
<protein>
    <submittedName>
        <fullName evidence="2">Uncharacterized protein</fullName>
    </submittedName>
</protein>
<gene>
    <name evidence="2" type="ORF">Sradi_2513900</name>
</gene>
<dbReference type="EMBL" id="JACGWJ010000010">
    <property type="protein sequence ID" value="KAL0392911.1"/>
    <property type="molecule type" value="Genomic_DNA"/>
</dbReference>
<accession>A0AAW2SMH8</accession>
<feature type="region of interest" description="Disordered" evidence="1">
    <location>
        <begin position="1"/>
        <end position="54"/>
    </location>
</feature>
<reference evidence="2" key="1">
    <citation type="submission" date="2020-06" db="EMBL/GenBank/DDBJ databases">
        <authorList>
            <person name="Li T."/>
            <person name="Hu X."/>
            <person name="Zhang T."/>
            <person name="Song X."/>
            <person name="Zhang H."/>
            <person name="Dai N."/>
            <person name="Sheng W."/>
            <person name="Hou X."/>
            <person name="Wei L."/>
        </authorList>
    </citation>
    <scope>NUCLEOTIDE SEQUENCE</scope>
    <source>
        <strain evidence="2">G02</strain>
        <tissue evidence="2">Leaf</tissue>
    </source>
</reference>
<proteinExistence type="predicted"/>